<reference evidence="1" key="1">
    <citation type="submission" date="2022-08" db="UniProtKB">
        <authorList>
            <consortium name="EnsemblMetazoa"/>
        </authorList>
    </citation>
    <scope>IDENTIFICATION</scope>
    <source>
        <strain evidence="1">Israel</strain>
    </source>
</reference>
<name>A0A1B0DH01_PHLPP</name>
<sequence length="95" mass="10586">MKTPSFLLKGVSWKKLTFFLSSGLPFFTVATNMSPTPAAGRRFKRPLMPCTAITYRFLAPVLSAQLITAPTGKPRDIRNFPPAEPPRPKITKNHD</sequence>
<accession>A0A1B0DH01</accession>
<evidence type="ECO:0000313" key="2">
    <source>
        <dbReference type="Proteomes" id="UP000092462"/>
    </source>
</evidence>
<dbReference type="Proteomes" id="UP000092462">
    <property type="component" value="Unassembled WGS sequence"/>
</dbReference>
<keyword evidence="2" id="KW-1185">Reference proteome</keyword>
<proteinExistence type="predicted"/>
<dbReference type="AlphaFoldDB" id="A0A1B0DH01"/>
<evidence type="ECO:0000313" key="1">
    <source>
        <dbReference type="EnsemblMetazoa" id="PPAI007435-PA"/>
    </source>
</evidence>
<protein>
    <submittedName>
        <fullName evidence="1">Uncharacterized protein</fullName>
    </submittedName>
</protein>
<dbReference type="EnsemblMetazoa" id="PPAI007435-RA">
    <property type="protein sequence ID" value="PPAI007435-PA"/>
    <property type="gene ID" value="PPAI007435"/>
</dbReference>
<dbReference type="VEuPathDB" id="VectorBase:PPAI007435"/>
<organism evidence="1 2">
    <name type="scientific">Phlebotomus papatasi</name>
    <name type="common">Sandfly</name>
    <dbReference type="NCBI Taxonomy" id="29031"/>
    <lineage>
        <taxon>Eukaryota</taxon>
        <taxon>Metazoa</taxon>
        <taxon>Ecdysozoa</taxon>
        <taxon>Arthropoda</taxon>
        <taxon>Hexapoda</taxon>
        <taxon>Insecta</taxon>
        <taxon>Pterygota</taxon>
        <taxon>Neoptera</taxon>
        <taxon>Endopterygota</taxon>
        <taxon>Diptera</taxon>
        <taxon>Nematocera</taxon>
        <taxon>Psychodoidea</taxon>
        <taxon>Psychodidae</taxon>
        <taxon>Phlebotomus</taxon>
        <taxon>Phlebotomus</taxon>
    </lineage>
</organism>
<dbReference type="EMBL" id="AJVK01060584">
    <property type="status" value="NOT_ANNOTATED_CDS"/>
    <property type="molecule type" value="Genomic_DNA"/>
</dbReference>